<evidence type="ECO:0000256" key="7">
    <source>
        <dbReference type="ARBA" id="ARBA00023157"/>
    </source>
</evidence>
<feature type="transmembrane region" description="Helical" evidence="8">
    <location>
        <begin position="133"/>
        <end position="151"/>
    </location>
</feature>
<feature type="transmembrane region" description="Helical" evidence="8">
    <location>
        <begin position="592"/>
        <end position="615"/>
    </location>
</feature>
<feature type="transmembrane region" description="Helical" evidence="8">
    <location>
        <begin position="265"/>
        <end position="291"/>
    </location>
</feature>
<feature type="transmembrane region" description="Helical" evidence="8">
    <location>
        <begin position="228"/>
        <end position="253"/>
    </location>
</feature>
<dbReference type="InterPro" id="IPR004156">
    <property type="entry name" value="OATP"/>
</dbReference>
<dbReference type="SUPFAM" id="SSF100895">
    <property type="entry name" value="Kazal-type serine protease inhibitors"/>
    <property type="match status" value="1"/>
</dbReference>
<dbReference type="AlphaFoldDB" id="A0A0K8USR9"/>
<dbReference type="Pfam" id="PF07648">
    <property type="entry name" value="Kazal_2"/>
    <property type="match status" value="1"/>
</dbReference>
<keyword evidence="8" id="KW-0406">Ion transport</keyword>
<sequence length="740" mass="81119">MNRMTAPEVPSNDQACNGLSISNLTVISTMTNAKQNGEVPPQIDTNFIELSPSGDLSVSQVSFDAMSNKEPDKMFGWEKFKPKFLQRFCNAKWALFWLCWGGAMQGLIVNGFINVVITTIERRFGLRSRQTGLVASGYDIASFVCLVPVTYFGGRVGASKPNILAWGVILMGIGSLTFALPHFLVSSYRATMSDSNVCQSTATNGTYYETCSSEADTFAEQENLSWTVWLFFLAQLLHGAGASPLFTLGVTYIDENVSTKMSSVYLGIFYTMAIIGPAVGYVLGGQLLLIYTEFMTVDASDLGLTSSSKVWIGAWWIGFIFAAIACFLLAIPIFGYPSSLPGAKELQQQKVSEAYNADGQKIEQPFTKLKDMPSALLSLLKNPTFFCLNMAGATEGLIIAGFAAFLPKQIENQFSISPVWSALLMGVITVPAGGGGTFLGGYLIKKFKLNCANIIKMCLIMTTISAFFTSCFLLSCPNLAFAGVTTQYRREVLKGSVKEMTNLTDGVERSYLGMELQSSCNVECGCSKLNYEPICGTDGILYYSPCFAGCQEEYHMNQVKIYTNCSCIDKQMFDDGDGPDATNVMCKSACHYLSYFVGLCFVLMLFTFLSTMPALSATLRCVRDDQRSFALGIQWIKVRLFGTIPAPMIFGKLIDDSCILWQETCDEDGSGVGACLVYDNYNMSKYMWLLALVGKTLSVIFFFGALWFYIPPKKSAINSDNSQTVNNSTDITKVATVEAK</sequence>
<keyword evidence="8" id="KW-0813">Transport</keyword>
<dbReference type="OrthoDB" id="5062115at2759"/>
<evidence type="ECO:0000256" key="4">
    <source>
        <dbReference type="ARBA" id="ARBA00022692"/>
    </source>
</evidence>
<dbReference type="EMBL" id="GDHF01022678">
    <property type="protein sequence ID" value="JAI29636.1"/>
    <property type="molecule type" value="Transcribed_RNA"/>
</dbReference>
<feature type="transmembrane region" description="Helical" evidence="8">
    <location>
        <begin position="419"/>
        <end position="442"/>
    </location>
</feature>
<organism evidence="11">
    <name type="scientific">Bactrocera latifrons</name>
    <name type="common">Malaysian fruit fly</name>
    <name type="synonym">Chaetodacus latifrons</name>
    <dbReference type="NCBI Taxonomy" id="174628"/>
    <lineage>
        <taxon>Eukaryota</taxon>
        <taxon>Metazoa</taxon>
        <taxon>Ecdysozoa</taxon>
        <taxon>Arthropoda</taxon>
        <taxon>Hexapoda</taxon>
        <taxon>Insecta</taxon>
        <taxon>Pterygota</taxon>
        <taxon>Neoptera</taxon>
        <taxon>Endopterygota</taxon>
        <taxon>Diptera</taxon>
        <taxon>Brachycera</taxon>
        <taxon>Muscomorpha</taxon>
        <taxon>Tephritoidea</taxon>
        <taxon>Tephritidae</taxon>
        <taxon>Bactrocera</taxon>
        <taxon>Bactrocera</taxon>
    </lineage>
</organism>
<feature type="transmembrane region" description="Helical" evidence="8">
    <location>
        <begin position="686"/>
        <end position="710"/>
    </location>
</feature>
<evidence type="ECO:0000259" key="9">
    <source>
        <dbReference type="PROSITE" id="PS50850"/>
    </source>
</evidence>
<evidence type="ECO:0000256" key="3">
    <source>
        <dbReference type="ARBA" id="ARBA00022475"/>
    </source>
</evidence>
<dbReference type="GO" id="GO:0043252">
    <property type="term" value="P:sodium-independent organic anion transport"/>
    <property type="evidence" value="ECO:0007669"/>
    <property type="project" value="TreeGrafter"/>
</dbReference>
<dbReference type="InterPro" id="IPR020846">
    <property type="entry name" value="MFS_dom"/>
</dbReference>
<feature type="domain" description="Kazal-like" evidence="10">
    <location>
        <begin position="514"/>
        <end position="569"/>
    </location>
</feature>
<comment type="similarity">
    <text evidence="2 8">Belongs to the organo anion transporter (TC 2.A.60) family.</text>
</comment>
<dbReference type="GO" id="GO:0015347">
    <property type="term" value="F:sodium-independent organic anion transmembrane transporter activity"/>
    <property type="evidence" value="ECO:0007669"/>
    <property type="project" value="TreeGrafter"/>
</dbReference>
<keyword evidence="6 8" id="KW-0472">Membrane</keyword>
<dbReference type="InterPro" id="IPR036058">
    <property type="entry name" value="Kazal_dom_sf"/>
</dbReference>
<evidence type="ECO:0000256" key="2">
    <source>
        <dbReference type="ARBA" id="ARBA00009657"/>
    </source>
</evidence>
<protein>
    <recommendedName>
        <fullName evidence="8">Solute carrier organic anion transporter family member</fullName>
    </recommendedName>
</protein>
<evidence type="ECO:0000256" key="1">
    <source>
        <dbReference type="ARBA" id="ARBA00004651"/>
    </source>
</evidence>
<evidence type="ECO:0000256" key="6">
    <source>
        <dbReference type="ARBA" id="ARBA00023136"/>
    </source>
</evidence>
<dbReference type="InterPro" id="IPR036259">
    <property type="entry name" value="MFS_trans_sf"/>
</dbReference>
<dbReference type="CDD" id="cd17403">
    <property type="entry name" value="MFS_SLCO4_OATP4"/>
    <property type="match status" value="1"/>
</dbReference>
<keyword evidence="5 8" id="KW-1133">Transmembrane helix</keyword>
<accession>A0A0K8USR9</accession>
<dbReference type="PROSITE" id="PS51465">
    <property type="entry name" value="KAZAL_2"/>
    <property type="match status" value="1"/>
</dbReference>
<reference evidence="11" key="1">
    <citation type="submission" date="2015-06" db="EMBL/GenBank/DDBJ databases">
        <authorList>
            <person name="Hoefler B.C."/>
            <person name="Straight P.D."/>
        </authorList>
    </citation>
    <scope>NUCLEOTIDE SEQUENCE</scope>
</reference>
<feature type="transmembrane region" description="Helical" evidence="8">
    <location>
        <begin position="385"/>
        <end position="407"/>
    </location>
</feature>
<keyword evidence="7" id="KW-1015">Disulfide bond</keyword>
<feature type="transmembrane region" description="Helical" evidence="8">
    <location>
        <begin position="311"/>
        <end position="334"/>
    </location>
</feature>
<comment type="subcellular location">
    <subcellularLocation>
        <location evidence="1 8">Cell membrane</location>
        <topology evidence="1 8">Multi-pass membrane protein</topology>
    </subcellularLocation>
</comment>
<dbReference type="InterPro" id="IPR002350">
    <property type="entry name" value="Kazal_dom"/>
</dbReference>
<dbReference type="PROSITE" id="PS50850">
    <property type="entry name" value="MFS"/>
    <property type="match status" value="1"/>
</dbReference>
<feature type="transmembrane region" description="Helical" evidence="8">
    <location>
        <begin position="93"/>
        <end position="113"/>
    </location>
</feature>
<dbReference type="GO" id="GO:0006811">
    <property type="term" value="P:monoatomic ion transport"/>
    <property type="evidence" value="ECO:0007669"/>
    <property type="project" value="UniProtKB-KW"/>
</dbReference>
<keyword evidence="3" id="KW-1003">Cell membrane</keyword>
<feature type="transmembrane region" description="Helical" evidence="8">
    <location>
        <begin position="454"/>
        <end position="475"/>
    </location>
</feature>
<dbReference type="PANTHER" id="PTHR11388">
    <property type="entry name" value="ORGANIC ANION TRANSPORTER"/>
    <property type="match status" value="1"/>
</dbReference>
<dbReference type="Pfam" id="PF03137">
    <property type="entry name" value="OATP"/>
    <property type="match status" value="1"/>
</dbReference>
<evidence type="ECO:0000313" key="11">
    <source>
        <dbReference type="EMBL" id="JAI29636.1"/>
    </source>
</evidence>
<dbReference type="PANTHER" id="PTHR11388:SF100">
    <property type="entry name" value="SOLUTE CARRIER ORGANIC ANION TRANSPORTER FAMILY MEMBER 4A1"/>
    <property type="match status" value="1"/>
</dbReference>
<dbReference type="Gene3D" id="1.20.1250.20">
    <property type="entry name" value="MFS general substrate transporter like domains"/>
    <property type="match status" value="1"/>
</dbReference>
<evidence type="ECO:0000259" key="10">
    <source>
        <dbReference type="PROSITE" id="PS51465"/>
    </source>
</evidence>
<evidence type="ECO:0000256" key="5">
    <source>
        <dbReference type="ARBA" id="ARBA00022989"/>
    </source>
</evidence>
<keyword evidence="4 8" id="KW-0812">Transmembrane</keyword>
<proteinExistence type="inferred from homology"/>
<gene>
    <name evidence="11" type="primary">Slco4a1_1</name>
    <name evidence="11" type="ORF">c1_g2_i2</name>
</gene>
<name>A0A0K8USR9_BACLA</name>
<feature type="transmembrane region" description="Helical" evidence="8">
    <location>
        <begin position="163"/>
        <end position="184"/>
    </location>
</feature>
<evidence type="ECO:0000256" key="8">
    <source>
        <dbReference type="RuleBase" id="RU362056"/>
    </source>
</evidence>
<dbReference type="SUPFAM" id="SSF103473">
    <property type="entry name" value="MFS general substrate transporter"/>
    <property type="match status" value="1"/>
</dbReference>
<comment type="caution">
    <text evidence="8">Lacks conserved residue(s) required for the propagation of feature annotation.</text>
</comment>
<feature type="domain" description="Major facilitator superfamily (MFS) profile" evidence="9">
    <location>
        <begin position="94"/>
        <end position="714"/>
    </location>
</feature>
<dbReference type="GO" id="GO:0016323">
    <property type="term" value="C:basolateral plasma membrane"/>
    <property type="evidence" value="ECO:0007669"/>
    <property type="project" value="TreeGrafter"/>
</dbReference>
<dbReference type="NCBIfam" id="TIGR00805">
    <property type="entry name" value="oat"/>
    <property type="match status" value="1"/>
</dbReference>